<dbReference type="Gene3D" id="3.40.630.30">
    <property type="match status" value="1"/>
</dbReference>
<name>A0ABQ3ZXB7_9ACTN</name>
<gene>
    <name evidence="5" type="ORF">Ahu01nite_062950</name>
</gene>
<dbReference type="InterPro" id="IPR000182">
    <property type="entry name" value="GNAT_dom"/>
</dbReference>
<evidence type="ECO:0000256" key="1">
    <source>
        <dbReference type="ARBA" id="ARBA00022679"/>
    </source>
</evidence>
<feature type="domain" description="N-acetyltransferase" evidence="4">
    <location>
        <begin position="1"/>
        <end position="73"/>
    </location>
</feature>
<sequence>MLPEFQGQGVATAAVRAVLAAAQEDNQHRWLHAFPSVANAGSNAVCSKAGFELVGQTDFEYPPGHIMLSNEWRYDLRGR</sequence>
<dbReference type="SUPFAM" id="SSF55729">
    <property type="entry name" value="Acyl-CoA N-acyltransferases (Nat)"/>
    <property type="match status" value="1"/>
</dbReference>
<dbReference type="PROSITE" id="PS51186">
    <property type="entry name" value="GNAT"/>
    <property type="match status" value="1"/>
</dbReference>
<comment type="caution">
    <text evidence="5">The sequence shown here is derived from an EMBL/GenBank/DDBJ whole genome shotgun (WGS) entry which is preliminary data.</text>
</comment>
<dbReference type="EMBL" id="BOMN01000087">
    <property type="protein sequence ID" value="GIE23193.1"/>
    <property type="molecule type" value="Genomic_DNA"/>
</dbReference>
<evidence type="ECO:0000313" key="5">
    <source>
        <dbReference type="EMBL" id="GIE23193.1"/>
    </source>
</evidence>
<protein>
    <recommendedName>
        <fullName evidence="4">N-acetyltransferase domain-containing protein</fullName>
    </recommendedName>
</protein>
<dbReference type="InterPro" id="IPR016181">
    <property type="entry name" value="Acyl_CoA_acyltransferase"/>
</dbReference>
<keyword evidence="2" id="KW-0012">Acyltransferase</keyword>
<dbReference type="RefSeq" id="WP_307794611.1">
    <property type="nucleotide sequence ID" value="NZ_BAAATV010000014.1"/>
</dbReference>
<dbReference type="Proteomes" id="UP000603200">
    <property type="component" value="Unassembled WGS sequence"/>
</dbReference>
<dbReference type="Pfam" id="PF13302">
    <property type="entry name" value="Acetyltransf_3"/>
    <property type="match status" value="1"/>
</dbReference>
<evidence type="ECO:0000256" key="3">
    <source>
        <dbReference type="ARBA" id="ARBA00038502"/>
    </source>
</evidence>
<keyword evidence="1" id="KW-0808">Transferase</keyword>
<organism evidence="5 6">
    <name type="scientific">Winogradskya humida</name>
    <dbReference type="NCBI Taxonomy" id="113566"/>
    <lineage>
        <taxon>Bacteria</taxon>
        <taxon>Bacillati</taxon>
        <taxon>Actinomycetota</taxon>
        <taxon>Actinomycetes</taxon>
        <taxon>Micromonosporales</taxon>
        <taxon>Micromonosporaceae</taxon>
        <taxon>Winogradskya</taxon>
    </lineage>
</organism>
<dbReference type="PANTHER" id="PTHR43792">
    <property type="entry name" value="GNAT FAMILY, PUTATIVE (AFU_ORTHOLOGUE AFUA_3G00765)-RELATED-RELATED"/>
    <property type="match status" value="1"/>
</dbReference>
<proteinExistence type="inferred from homology"/>
<evidence type="ECO:0000259" key="4">
    <source>
        <dbReference type="PROSITE" id="PS51186"/>
    </source>
</evidence>
<accession>A0ABQ3ZXB7</accession>
<dbReference type="InterPro" id="IPR051531">
    <property type="entry name" value="N-acetyltransferase"/>
</dbReference>
<evidence type="ECO:0000313" key="6">
    <source>
        <dbReference type="Proteomes" id="UP000603200"/>
    </source>
</evidence>
<reference evidence="5 6" key="1">
    <citation type="submission" date="2021-01" db="EMBL/GenBank/DDBJ databases">
        <title>Whole genome shotgun sequence of Actinoplanes humidus NBRC 14915.</title>
        <authorList>
            <person name="Komaki H."/>
            <person name="Tamura T."/>
        </authorList>
    </citation>
    <scope>NUCLEOTIDE SEQUENCE [LARGE SCALE GENOMIC DNA]</scope>
    <source>
        <strain evidence="5 6">NBRC 14915</strain>
    </source>
</reference>
<comment type="similarity">
    <text evidence="3">Belongs to the acetyltransferase family. RimJ subfamily.</text>
</comment>
<dbReference type="PANTHER" id="PTHR43792:SF8">
    <property type="entry name" value="[RIBOSOMAL PROTEIN US5]-ALANINE N-ACETYLTRANSFERASE"/>
    <property type="match status" value="1"/>
</dbReference>
<keyword evidence="6" id="KW-1185">Reference proteome</keyword>
<evidence type="ECO:0000256" key="2">
    <source>
        <dbReference type="ARBA" id="ARBA00023315"/>
    </source>
</evidence>